<comment type="caution">
    <text evidence="10">The sequence shown here is derived from an EMBL/GenBank/DDBJ whole genome shotgun (WGS) entry which is preliminary data.</text>
</comment>
<dbReference type="GO" id="GO:0005737">
    <property type="term" value="C:cytoplasm"/>
    <property type="evidence" value="ECO:0007669"/>
    <property type="project" value="UniProtKB-SubCell"/>
</dbReference>
<evidence type="ECO:0000256" key="8">
    <source>
        <dbReference type="SAM" id="MobiDB-lite"/>
    </source>
</evidence>
<name>A0A1Y1X4I9_9FUNG</name>
<evidence type="ECO:0000313" key="11">
    <source>
        <dbReference type="Proteomes" id="UP000193944"/>
    </source>
</evidence>
<feature type="active site" evidence="7">
    <location>
        <position position="69"/>
    </location>
</feature>
<evidence type="ECO:0000259" key="9">
    <source>
        <dbReference type="SMART" id="SM00226"/>
    </source>
</evidence>
<keyword evidence="5" id="KW-0904">Protein phosphatase</keyword>
<protein>
    <submittedName>
        <fullName evidence="10">Phosphotyrosine protein phosphatases I</fullName>
    </submittedName>
</protein>
<dbReference type="PRINTS" id="PR00720">
    <property type="entry name" value="MAMMALPTPASE"/>
</dbReference>
<feature type="region of interest" description="Disordered" evidence="8">
    <location>
        <begin position="1"/>
        <end position="51"/>
    </location>
</feature>
<evidence type="ECO:0000256" key="3">
    <source>
        <dbReference type="ARBA" id="ARBA00022490"/>
    </source>
</evidence>
<evidence type="ECO:0000256" key="4">
    <source>
        <dbReference type="ARBA" id="ARBA00022801"/>
    </source>
</evidence>
<dbReference type="GO" id="GO:0003993">
    <property type="term" value="F:acid phosphatase activity"/>
    <property type="evidence" value="ECO:0007669"/>
    <property type="project" value="InterPro"/>
</dbReference>
<feature type="compositionally biased region" description="Low complexity" evidence="8">
    <location>
        <begin position="1"/>
        <end position="49"/>
    </location>
</feature>
<feature type="domain" description="Phosphotyrosine protein phosphatase I" evidence="9">
    <location>
        <begin position="57"/>
        <end position="205"/>
    </location>
</feature>
<dbReference type="PANTHER" id="PTHR11717:SF7">
    <property type="entry name" value="LOW MOLECULAR WEIGHT PHOSPHOTYROSINE PROTEIN PHOSPHATASE"/>
    <property type="match status" value="1"/>
</dbReference>
<comment type="subcellular location">
    <subcellularLocation>
        <location evidence="1">Cytoplasm</location>
    </subcellularLocation>
</comment>
<accession>A0A1Y1X4I9</accession>
<dbReference type="CDD" id="cd16343">
    <property type="entry name" value="LMWPTP"/>
    <property type="match status" value="1"/>
</dbReference>
<feature type="active site" description="Nucleophile" evidence="7">
    <location>
        <position position="63"/>
    </location>
</feature>
<dbReference type="InterPro" id="IPR036196">
    <property type="entry name" value="Ptyr_pPase_sf"/>
</dbReference>
<gene>
    <name evidence="10" type="ORF">BCR32DRAFT_268699</name>
</gene>
<dbReference type="Gene3D" id="3.40.50.2300">
    <property type="match status" value="1"/>
</dbReference>
<dbReference type="InterPro" id="IPR017867">
    <property type="entry name" value="Tyr_phospatase_low_mol_wt"/>
</dbReference>
<dbReference type="STRING" id="1754192.A0A1Y1X4I9"/>
<evidence type="ECO:0000256" key="5">
    <source>
        <dbReference type="ARBA" id="ARBA00022912"/>
    </source>
</evidence>
<comment type="similarity">
    <text evidence="2">Belongs to the low molecular weight phosphotyrosine protein phosphatase family.</text>
</comment>
<comment type="catalytic activity">
    <reaction evidence="6">
        <text>O-phospho-L-tyrosyl-[protein] + H2O = L-tyrosyl-[protein] + phosphate</text>
        <dbReference type="Rhea" id="RHEA:10684"/>
        <dbReference type="Rhea" id="RHEA-COMP:10136"/>
        <dbReference type="Rhea" id="RHEA-COMP:20101"/>
        <dbReference type="ChEBI" id="CHEBI:15377"/>
        <dbReference type="ChEBI" id="CHEBI:43474"/>
        <dbReference type="ChEBI" id="CHEBI:46858"/>
        <dbReference type="ChEBI" id="CHEBI:61978"/>
        <dbReference type="EC" id="3.1.3.48"/>
    </reaction>
</comment>
<proteinExistence type="inferred from homology"/>
<feature type="active site" description="Proton donor" evidence="7">
    <location>
        <position position="178"/>
    </location>
</feature>
<dbReference type="OrthoDB" id="3388at2759"/>
<reference evidence="10 11" key="2">
    <citation type="submission" date="2016-08" db="EMBL/GenBank/DDBJ databases">
        <title>Pervasive Adenine N6-methylation of Active Genes in Fungi.</title>
        <authorList>
            <consortium name="DOE Joint Genome Institute"/>
            <person name="Mondo S.J."/>
            <person name="Dannebaum R.O."/>
            <person name="Kuo R.C."/>
            <person name="Labutti K."/>
            <person name="Haridas S."/>
            <person name="Kuo A."/>
            <person name="Salamov A."/>
            <person name="Ahrendt S.R."/>
            <person name="Lipzen A."/>
            <person name="Sullivan W."/>
            <person name="Andreopoulos W.B."/>
            <person name="Clum A."/>
            <person name="Lindquist E."/>
            <person name="Daum C."/>
            <person name="Ramamoorthy G.K."/>
            <person name="Gryganskyi A."/>
            <person name="Culley D."/>
            <person name="Magnuson J.K."/>
            <person name="James T.Y."/>
            <person name="O'Malley M.A."/>
            <person name="Stajich J.E."/>
            <person name="Spatafora J.W."/>
            <person name="Visel A."/>
            <person name="Grigoriev I.V."/>
        </authorList>
    </citation>
    <scope>NUCLEOTIDE SEQUENCE [LARGE SCALE GENOMIC DNA]</scope>
    <source>
        <strain evidence="10 11">S4</strain>
    </source>
</reference>
<keyword evidence="4" id="KW-0378">Hydrolase</keyword>
<dbReference type="InterPro" id="IPR002115">
    <property type="entry name" value="Tyr_Pase_low_mol_wt_mml"/>
</dbReference>
<evidence type="ECO:0000256" key="2">
    <source>
        <dbReference type="ARBA" id="ARBA00011063"/>
    </source>
</evidence>
<dbReference type="InterPro" id="IPR023485">
    <property type="entry name" value="Ptyr_pPase"/>
</dbReference>
<dbReference type="GO" id="GO:0004726">
    <property type="term" value="F:non-membrane spanning protein tyrosine phosphatase activity"/>
    <property type="evidence" value="ECO:0007669"/>
    <property type="project" value="InterPro"/>
</dbReference>
<dbReference type="SUPFAM" id="SSF52788">
    <property type="entry name" value="Phosphotyrosine protein phosphatases I"/>
    <property type="match status" value="1"/>
</dbReference>
<reference evidence="10 11" key="1">
    <citation type="submission" date="2016-08" db="EMBL/GenBank/DDBJ databases">
        <title>A Parts List for Fungal Cellulosomes Revealed by Comparative Genomics.</title>
        <authorList>
            <consortium name="DOE Joint Genome Institute"/>
            <person name="Haitjema C.H."/>
            <person name="Gilmore S.P."/>
            <person name="Henske J.K."/>
            <person name="Solomon K.V."/>
            <person name="De Groot R."/>
            <person name="Kuo A."/>
            <person name="Mondo S.J."/>
            <person name="Salamov A.A."/>
            <person name="Labutti K."/>
            <person name="Zhao Z."/>
            <person name="Chiniquy J."/>
            <person name="Barry K."/>
            <person name="Brewer H.M."/>
            <person name="Purvine S.O."/>
            <person name="Wright A.T."/>
            <person name="Boxma B."/>
            <person name="Van Alen T."/>
            <person name="Hackstein J.H."/>
            <person name="Baker S.E."/>
            <person name="Grigoriev I.V."/>
            <person name="O'Malley M.A."/>
        </authorList>
    </citation>
    <scope>NUCLEOTIDE SEQUENCE [LARGE SCALE GENOMIC DNA]</scope>
    <source>
        <strain evidence="10 11">S4</strain>
    </source>
</reference>
<keyword evidence="11" id="KW-1185">Reference proteome</keyword>
<evidence type="ECO:0000256" key="6">
    <source>
        <dbReference type="ARBA" id="ARBA00051722"/>
    </source>
</evidence>
<sequence>MNNNNNNNSNNYKNNNYKNNNYRNNNNGYKNKNNYKNNNNVNNNNSNNYKNKDNNKIGVLFVCLGNICRSPMAEAVFRHEVKRRHLYDKFIIDSCGTGGYHTGSPPDGRTRSVCKNNKVQINHKARRIRKEDYFNFDYILCMDYKNLDNLLRIEPKNSKAEVQLFGEFDPDGEIVIKDPYFSRGTEAFKYIFDQMMRCSEGFLEHLGLLDD</sequence>
<dbReference type="Pfam" id="PF01451">
    <property type="entry name" value="LMWPc"/>
    <property type="match status" value="1"/>
</dbReference>
<dbReference type="PRINTS" id="PR00719">
    <property type="entry name" value="LMWPTPASE"/>
</dbReference>
<organism evidence="10 11">
    <name type="scientific">Anaeromyces robustus</name>
    <dbReference type="NCBI Taxonomy" id="1754192"/>
    <lineage>
        <taxon>Eukaryota</taxon>
        <taxon>Fungi</taxon>
        <taxon>Fungi incertae sedis</taxon>
        <taxon>Chytridiomycota</taxon>
        <taxon>Chytridiomycota incertae sedis</taxon>
        <taxon>Neocallimastigomycetes</taxon>
        <taxon>Neocallimastigales</taxon>
        <taxon>Neocallimastigaceae</taxon>
        <taxon>Anaeromyces</taxon>
    </lineage>
</organism>
<dbReference type="FunFam" id="3.40.50.2300:FF:000105">
    <property type="entry name" value="Low molecular weight phosphotyrosine protein"/>
    <property type="match status" value="1"/>
</dbReference>
<dbReference type="SMART" id="SM00226">
    <property type="entry name" value="LMWPc"/>
    <property type="match status" value="1"/>
</dbReference>
<dbReference type="AlphaFoldDB" id="A0A1Y1X4I9"/>
<dbReference type="EMBL" id="MCFG01000137">
    <property type="protein sequence ID" value="ORX80729.1"/>
    <property type="molecule type" value="Genomic_DNA"/>
</dbReference>
<keyword evidence="3" id="KW-0963">Cytoplasm</keyword>
<evidence type="ECO:0000256" key="7">
    <source>
        <dbReference type="PIRSR" id="PIRSR617867-1"/>
    </source>
</evidence>
<dbReference type="Proteomes" id="UP000193944">
    <property type="component" value="Unassembled WGS sequence"/>
</dbReference>
<evidence type="ECO:0000313" key="10">
    <source>
        <dbReference type="EMBL" id="ORX80729.1"/>
    </source>
</evidence>
<dbReference type="PANTHER" id="PTHR11717">
    <property type="entry name" value="LOW MOLECULAR WEIGHT PROTEIN TYROSINE PHOSPHATASE"/>
    <property type="match status" value="1"/>
</dbReference>
<dbReference type="InterPro" id="IPR050438">
    <property type="entry name" value="LMW_PTPase"/>
</dbReference>
<evidence type="ECO:0000256" key="1">
    <source>
        <dbReference type="ARBA" id="ARBA00004496"/>
    </source>
</evidence>